<reference evidence="2 3" key="1">
    <citation type="submission" date="2009-06" db="EMBL/GenBank/DDBJ databases">
        <authorList>
            <person name="Shrivastava S."/>
            <person name="Brinkac L.B."/>
            <person name="Brown J.L."/>
            <person name="Bruce D.B."/>
            <person name="Detter C."/>
            <person name="Green L.D."/>
            <person name="Munk C.A."/>
            <person name="Rogers Y.C."/>
            <person name="Tapia R."/>
            <person name="Saunders E.S."/>
            <person name="Sims D.R."/>
            <person name="Smith L.A."/>
            <person name="Smith T.J."/>
            <person name="Sutton G."/>
            <person name="Brettin T."/>
        </authorList>
    </citation>
    <scope>NUCLEOTIDE SEQUENCE [LARGE SCALE GENOMIC DNA]</scope>
    <source>
        <strain evidence="3">D str. 1873</strain>
        <plasmid evidence="2 3">pCLG1</plasmid>
    </source>
</reference>
<dbReference type="RefSeq" id="WP_012669478.1">
    <property type="nucleotide sequence ID" value="NC_012946.1"/>
</dbReference>
<gene>
    <name evidence="2" type="ORF">CLG_0110</name>
</gene>
<sequence length="182" mass="20548">MNKKLTALVLCSVLFFNSTTVVFASTVNKTNTNNIGISNRVTNEVNKISSKVLTIEQEKMVEEYNQQILSLIHSNVLKQTNIHNSYVPTRGTGTVIKTLCKKYGKRYITHELPKYIYTKLPGIVAERVTEVEFVTFWNTYVLLGYLDTVRDSVSNWLISKGVWKWAAKSAGAIVQGAIWLVV</sequence>
<organism evidence="2 3">
    <name type="scientific">Clostridium botulinum D str. 1873</name>
    <dbReference type="NCBI Taxonomy" id="592027"/>
    <lineage>
        <taxon>Bacteria</taxon>
        <taxon>Bacillati</taxon>
        <taxon>Bacillota</taxon>
        <taxon>Clostridia</taxon>
        <taxon>Eubacteriales</taxon>
        <taxon>Clostridiaceae</taxon>
        <taxon>Clostridium</taxon>
    </lineage>
</organism>
<keyword evidence="2" id="KW-0614">Plasmid</keyword>
<feature type="chain" id="PRO_5040499987" evidence="1">
    <location>
        <begin position="25"/>
        <end position="182"/>
    </location>
</feature>
<feature type="signal peptide" evidence="1">
    <location>
        <begin position="1"/>
        <end position="24"/>
    </location>
</feature>
<name>A0A9N7FYW8_CLOBO</name>
<keyword evidence="1" id="KW-0732">Signal</keyword>
<dbReference type="AlphaFoldDB" id="A0A9N7FYW8"/>
<dbReference type="Proteomes" id="UP000006160">
    <property type="component" value="Plasmid pCLG1"/>
</dbReference>
<evidence type="ECO:0000256" key="1">
    <source>
        <dbReference type="SAM" id="SignalP"/>
    </source>
</evidence>
<proteinExistence type="predicted"/>
<dbReference type="GeneID" id="66320146"/>
<evidence type="ECO:0000313" key="3">
    <source>
        <dbReference type="Proteomes" id="UP000006160"/>
    </source>
</evidence>
<dbReference type="EMBL" id="CP001659">
    <property type="protein sequence ID" value="ACT33699.1"/>
    <property type="molecule type" value="Genomic_DNA"/>
</dbReference>
<evidence type="ECO:0000313" key="2">
    <source>
        <dbReference type="EMBL" id="ACT33699.1"/>
    </source>
</evidence>
<accession>A0A9N7FYW8</accession>
<protein>
    <submittedName>
        <fullName evidence="2">Uncharacterized protein</fullName>
    </submittedName>
</protein>
<geneLocation type="plasmid" evidence="2 3">
    <name>pCLG1</name>
</geneLocation>